<evidence type="ECO:0000313" key="1">
    <source>
        <dbReference type="EMBL" id="QJE96908.1"/>
    </source>
</evidence>
<proteinExistence type="predicted"/>
<organism evidence="1 2">
    <name type="scientific">Luteolibacter luteus</name>
    <dbReference type="NCBI Taxonomy" id="2728835"/>
    <lineage>
        <taxon>Bacteria</taxon>
        <taxon>Pseudomonadati</taxon>
        <taxon>Verrucomicrobiota</taxon>
        <taxon>Verrucomicrobiia</taxon>
        <taxon>Verrucomicrobiales</taxon>
        <taxon>Verrucomicrobiaceae</taxon>
        <taxon>Luteolibacter</taxon>
    </lineage>
</organism>
<accession>A0A858RKC3</accession>
<dbReference type="RefSeq" id="WP_169455308.1">
    <property type="nucleotide sequence ID" value="NZ_CP051774.1"/>
</dbReference>
<dbReference type="EMBL" id="CP051774">
    <property type="protein sequence ID" value="QJE96908.1"/>
    <property type="molecule type" value="Genomic_DNA"/>
</dbReference>
<keyword evidence="2" id="KW-1185">Reference proteome</keyword>
<dbReference type="Proteomes" id="UP000501812">
    <property type="component" value="Chromosome"/>
</dbReference>
<dbReference type="KEGG" id="luo:HHL09_14310"/>
<dbReference type="AlphaFoldDB" id="A0A858RKC3"/>
<gene>
    <name evidence="1" type="ORF">HHL09_14310</name>
</gene>
<evidence type="ECO:0000313" key="2">
    <source>
        <dbReference type="Proteomes" id="UP000501812"/>
    </source>
</evidence>
<name>A0A858RKC3_9BACT</name>
<evidence type="ECO:0008006" key="3">
    <source>
        <dbReference type="Google" id="ProtNLM"/>
    </source>
</evidence>
<reference evidence="1 2" key="1">
    <citation type="submission" date="2020-04" db="EMBL/GenBank/DDBJ databases">
        <title>Luteolibacter sp. G-1-1-1 isolated from soil.</title>
        <authorList>
            <person name="Dahal R.H."/>
        </authorList>
    </citation>
    <scope>NUCLEOTIDE SEQUENCE [LARGE SCALE GENOMIC DNA]</scope>
    <source>
        <strain evidence="1 2">G-1-1-1</strain>
    </source>
</reference>
<sequence>MKTLRFYIHPECERCRRLSHFHRRFDWQHRIEHTTRTPATGELKPGQVVAQDIESGEYFQGHRAIQALCRTIPLYRIFLPLFWLKPVRDKLDLQLSGCVNGLCEV</sequence>
<protein>
    <recommendedName>
        <fullName evidence="3">DUF393 domain-containing protein</fullName>
    </recommendedName>
</protein>